<proteinExistence type="predicted"/>
<dbReference type="AlphaFoldDB" id="A0A2Z4IN00"/>
<dbReference type="InterPro" id="IPR032534">
    <property type="entry name" value="EcxA_zinc-bd"/>
</dbReference>
<feature type="chain" id="PRO_5016322326" evidence="1">
    <location>
        <begin position="22"/>
        <end position="827"/>
    </location>
</feature>
<name>A0A2Z4IN00_9BACT</name>
<dbReference type="SUPFAM" id="SSF55486">
    <property type="entry name" value="Metalloproteases ('zincins'), catalytic domain"/>
    <property type="match status" value="1"/>
</dbReference>
<feature type="signal peptide" evidence="1">
    <location>
        <begin position="1"/>
        <end position="21"/>
    </location>
</feature>
<dbReference type="Gene3D" id="3.40.390.10">
    <property type="entry name" value="Collagenase (Catalytic Domain)"/>
    <property type="match status" value="1"/>
</dbReference>
<dbReference type="InterPro" id="IPR033413">
    <property type="entry name" value="DUF5117"/>
</dbReference>
<dbReference type="Proteomes" id="UP000248688">
    <property type="component" value="Chromosome"/>
</dbReference>
<organism evidence="4 5">
    <name type="scientific">Echinicola strongylocentroti</name>
    <dbReference type="NCBI Taxonomy" id="1795355"/>
    <lineage>
        <taxon>Bacteria</taxon>
        <taxon>Pseudomonadati</taxon>
        <taxon>Bacteroidota</taxon>
        <taxon>Cytophagia</taxon>
        <taxon>Cytophagales</taxon>
        <taxon>Cyclobacteriaceae</taxon>
        <taxon>Echinicola</taxon>
    </lineage>
</organism>
<keyword evidence="5" id="KW-1185">Reference proteome</keyword>
<dbReference type="InterPro" id="IPR024079">
    <property type="entry name" value="MetalloPept_cat_dom_sf"/>
</dbReference>
<evidence type="ECO:0000256" key="1">
    <source>
        <dbReference type="SAM" id="SignalP"/>
    </source>
</evidence>
<dbReference type="Pfam" id="PF17148">
    <property type="entry name" value="DUF5117"/>
    <property type="match status" value="1"/>
</dbReference>
<reference evidence="4 5" key="1">
    <citation type="submission" date="2018-06" db="EMBL/GenBank/DDBJ databases">
        <title>Echinicola strongylocentroti sp. nov., isolated from a sea urchin Strongylocentrotus intermedius.</title>
        <authorList>
            <person name="Bae S.S."/>
        </authorList>
    </citation>
    <scope>NUCLEOTIDE SEQUENCE [LARGE SCALE GENOMIC DNA]</scope>
    <source>
        <strain evidence="4 5">MEBiC08714</strain>
    </source>
</reference>
<evidence type="ECO:0000313" key="4">
    <source>
        <dbReference type="EMBL" id="AWW32275.1"/>
    </source>
</evidence>
<dbReference type="Pfam" id="PF16313">
    <property type="entry name" value="DUF4953"/>
    <property type="match status" value="1"/>
</dbReference>
<dbReference type="KEGG" id="est:DN752_20210"/>
<feature type="domain" description="EcxA zinc-binding" evidence="2">
    <location>
        <begin position="407"/>
        <end position="713"/>
    </location>
</feature>
<keyword evidence="1" id="KW-0732">Signal</keyword>
<dbReference type="GO" id="GO:0008237">
    <property type="term" value="F:metallopeptidase activity"/>
    <property type="evidence" value="ECO:0007669"/>
    <property type="project" value="InterPro"/>
</dbReference>
<accession>A0A2Z4IN00</accession>
<dbReference type="RefSeq" id="WP_112785648.1">
    <property type="nucleotide sequence ID" value="NZ_CP030041.1"/>
</dbReference>
<dbReference type="CDD" id="cd04276">
    <property type="entry name" value="ZnMc_MMP_like_2"/>
    <property type="match status" value="1"/>
</dbReference>
<sequence length="827" mass="91193">MKKALLTFTLSLILFTIAVHHGFSQSNPSPTIAELVAGMEKKPGFFPLYWDDNTGKIWLEIPKTEEEILYYPSLASGLGSNDIGLDRGRLSGAHVVNFRKSGKKLLMAESNYDYRAITDNTMEQKAVEESFAESVLWGFDIAAQSTTHYLVDATEFALQDAVGASSAISRRNQGNYKIAPKRSAIYLPRTKSFPENTEIEATITLTGSGAGGYLRSVTPSSDAVTVRMHHSFVKLPDDKYTPRLFDPRAGVNAVSFYDFATPINEPIVKRYIRRHRLTKKNPGTAPSEVIAPIVYYIDPGTPEPIRSALMEGTQWWAEAFEAAGFIDAFQVKLLPEDADPMDIRYNLVQWVHRSTRGWSYGGGITDPRTGEIIKGKVTLGSLRVRQDFLIAQGLIANYLETGEVEDEAMLDMALARMRQLAAHEVGHTLGLPHNYVASAQDRASVMDYPHPLVQMDGDGNLDLSDAYDAGIGEWDQVAIEMAYGEFPAGSDELQEIDKLVTSYRTKGLDFLSDQDARPAGSAHPSTHLWDNGSNSVDELNRVMEIRKHVLAEFSEKKIKMGQPMATLEEVFVPMYLFHRYQVDAASKLIAGVNYQYAVRGDGSSAPTPVNAKSQINALDALLATVAPENLEVPAKVLELVPPRPYGYSANSRETFQGKTGLTFDPLTPPQVAAEMTFSFIFHPHRASRLVAQHAVNTALPGLMEIMNKTIQTVNGFPASSEYEEEISRTVQKALLGQLIDLYRSGQASAQARALAYQGIQKLNDSITSNGSAAQTAHQSYVNRIVAKLDHEPIEPTEKLPTAPVPDGSPIGSESYQWLQPICNFTTY</sequence>
<protein>
    <submittedName>
        <fullName evidence="4">Peptidase</fullName>
    </submittedName>
</protein>
<evidence type="ECO:0000313" key="5">
    <source>
        <dbReference type="Proteomes" id="UP000248688"/>
    </source>
</evidence>
<gene>
    <name evidence="4" type="ORF">DN752_20210</name>
</gene>
<evidence type="ECO:0000259" key="3">
    <source>
        <dbReference type="Pfam" id="PF17148"/>
    </source>
</evidence>
<dbReference type="EMBL" id="CP030041">
    <property type="protein sequence ID" value="AWW32275.1"/>
    <property type="molecule type" value="Genomic_DNA"/>
</dbReference>
<dbReference type="PANTHER" id="PTHR38478">
    <property type="entry name" value="PEPTIDASE M1A AND M12B"/>
    <property type="match status" value="1"/>
</dbReference>
<dbReference type="PANTHER" id="PTHR38478:SF1">
    <property type="entry name" value="ZINC DEPENDENT METALLOPROTEASE DOMAIN LIPOPROTEIN"/>
    <property type="match status" value="1"/>
</dbReference>
<dbReference type="InterPro" id="IPR034032">
    <property type="entry name" value="Zn_MMP-like_bac"/>
</dbReference>
<feature type="domain" description="DUF5117" evidence="3">
    <location>
        <begin position="88"/>
        <end position="280"/>
    </location>
</feature>
<dbReference type="OrthoDB" id="9776599at2"/>
<evidence type="ECO:0000259" key="2">
    <source>
        <dbReference type="Pfam" id="PF16313"/>
    </source>
</evidence>